<evidence type="ECO:0000313" key="2">
    <source>
        <dbReference type="EMBL" id="MFD1985707.1"/>
    </source>
</evidence>
<evidence type="ECO:0000259" key="1">
    <source>
        <dbReference type="Pfam" id="PF03625"/>
    </source>
</evidence>
<dbReference type="RefSeq" id="WP_379102237.1">
    <property type="nucleotide sequence ID" value="NZ_JBHUGZ010000017.1"/>
</dbReference>
<protein>
    <submittedName>
        <fullName evidence="2">DUF302 domain-containing protein</fullName>
    </submittedName>
</protein>
<sequence length="167" mass="18498">MPQSIAQTLLTSQTIVVEHIKISSGASFAEVRAKLERTLPNLDSTIVASLRTGDQKYVKDYEENGPKLSIFGCRDHGALLQIEGRKRSALQYEIGNPVTASKMTRHQLSAALYAPLRVVLLEDEQGRGVSEYDRPSTFFGQYGDERVTEVGRYLDTTLEAALHKAAE</sequence>
<dbReference type="SUPFAM" id="SSF103247">
    <property type="entry name" value="TT1751-like"/>
    <property type="match status" value="1"/>
</dbReference>
<keyword evidence="3" id="KW-1185">Reference proteome</keyword>
<dbReference type="CDD" id="cd14797">
    <property type="entry name" value="DUF302"/>
    <property type="match status" value="1"/>
</dbReference>
<dbReference type="Proteomes" id="UP001597405">
    <property type="component" value="Unassembled WGS sequence"/>
</dbReference>
<dbReference type="InterPro" id="IPR005180">
    <property type="entry name" value="DUF302"/>
</dbReference>
<comment type="caution">
    <text evidence="2">The sequence shown here is derived from an EMBL/GenBank/DDBJ whole genome shotgun (WGS) entry which is preliminary data.</text>
</comment>
<reference evidence="3" key="1">
    <citation type="journal article" date="2019" name="Int. J. Syst. Evol. Microbiol.">
        <title>The Global Catalogue of Microorganisms (GCM) 10K type strain sequencing project: providing services to taxonomists for standard genome sequencing and annotation.</title>
        <authorList>
            <consortium name="The Broad Institute Genomics Platform"/>
            <consortium name="The Broad Institute Genome Sequencing Center for Infectious Disease"/>
            <person name="Wu L."/>
            <person name="Ma J."/>
        </authorList>
    </citation>
    <scope>NUCLEOTIDE SEQUENCE [LARGE SCALE GENOMIC DNA]</scope>
    <source>
        <strain evidence="3">CGMCC 1.16225</strain>
    </source>
</reference>
<dbReference type="InterPro" id="IPR035923">
    <property type="entry name" value="TT1751-like_sf"/>
</dbReference>
<proteinExistence type="predicted"/>
<dbReference type="Pfam" id="PF03625">
    <property type="entry name" value="DUF302"/>
    <property type="match status" value="1"/>
</dbReference>
<organism evidence="2 3">
    <name type="scientific">Mesorhizobium newzealandense</name>
    <dbReference type="NCBI Taxonomy" id="1300302"/>
    <lineage>
        <taxon>Bacteria</taxon>
        <taxon>Pseudomonadati</taxon>
        <taxon>Pseudomonadota</taxon>
        <taxon>Alphaproteobacteria</taxon>
        <taxon>Hyphomicrobiales</taxon>
        <taxon>Phyllobacteriaceae</taxon>
        <taxon>Mesorhizobium</taxon>
    </lineage>
</organism>
<feature type="domain" description="DUF302" evidence="1">
    <location>
        <begin position="75"/>
        <end position="135"/>
    </location>
</feature>
<accession>A0ABW4UGS9</accession>
<gene>
    <name evidence="2" type="ORF">ACFSOZ_24990</name>
</gene>
<dbReference type="EMBL" id="JBHUGZ010000017">
    <property type="protein sequence ID" value="MFD1985707.1"/>
    <property type="molecule type" value="Genomic_DNA"/>
</dbReference>
<name>A0ABW4UGS9_9HYPH</name>
<dbReference type="Gene3D" id="3.30.310.70">
    <property type="entry name" value="TT1751-like domain"/>
    <property type="match status" value="1"/>
</dbReference>
<evidence type="ECO:0000313" key="3">
    <source>
        <dbReference type="Proteomes" id="UP001597405"/>
    </source>
</evidence>